<sequence length="139" mass="16494">MNRTSRAFIPLHSYTYTMMIGLICIGICFICLLCFIISRIIYEREKRERQITNLHRFMINLPEIDLKKYQGNILKDKHLPLDYGQMMAMLGKSLKDMDDFKKQLQILPITIAQKLGNFNTKNNQIEHLQRALVENQFHF</sequence>
<dbReference type="Proteomes" id="UP000663844">
    <property type="component" value="Unassembled WGS sequence"/>
</dbReference>
<comment type="caution">
    <text evidence="4">The sequence shown here is derived from an EMBL/GenBank/DDBJ whole genome shotgun (WGS) entry which is preliminary data.</text>
</comment>
<gene>
    <name evidence="3" type="ORF">BJG266_LOCUS29806</name>
    <name evidence="4" type="ORF">JYZ213_LOCUS35916</name>
    <name evidence="6" type="ORF">OKA104_LOCUS4936</name>
    <name evidence="7" type="ORF">OXD698_LOCUS17065</name>
    <name evidence="5" type="ORF">QVE165_LOCUS46436</name>
    <name evidence="2" type="ORF">VCS650_LOCUS9654</name>
</gene>
<evidence type="ECO:0000313" key="8">
    <source>
        <dbReference type="Proteomes" id="UP000663832"/>
    </source>
</evidence>
<dbReference type="Proteomes" id="UP000663881">
    <property type="component" value="Unassembled WGS sequence"/>
</dbReference>
<dbReference type="EMBL" id="CAJNOM010000690">
    <property type="protein sequence ID" value="CAF1542552.1"/>
    <property type="molecule type" value="Genomic_DNA"/>
</dbReference>
<keyword evidence="1" id="KW-1133">Transmembrane helix</keyword>
<dbReference type="Proteomes" id="UP000663832">
    <property type="component" value="Unassembled WGS sequence"/>
</dbReference>
<evidence type="ECO:0000313" key="7">
    <source>
        <dbReference type="EMBL" id="CAF3779504.1"/>
    </source>
</evidence>
<dbReference type="Proteomes" id="UP000663877">
    <property type="component" value="Unassembled WGS sequence"/>
</dbReference>
<evidence type="ECO:0000256" key="1">
    <source>
        <dbReference type="SAM" id="Phobius"/>
    </source>
</evidence>
<evidence type="ECO:0000313" key="3">
    <source>
        <dbReference type="EMBL" id="CAF1255056.1"/>
    </source>
</evidence>
<proteinExistence type="predicted"/>
<feature type="transmembrane region" description="Helical" evidence="1">
    <location>
        <begin position="20"/>
        <end position="42"/>
    </location>
</feature>
<dbReference type="Proteomes" id="UP000663891">
    <property type="component" value="Unassembled WGS sequence"/>
</dbReference>
<keyword evidence="8" id="KW-1185">Reference proteome</keyword>
<evidence type="ECO:0000313" key="9">
    <source>
        <dbReference type="Proteomes" id="UP000663845"/>
    </source>
</evidence>
<dbReference type="EMBL" id="CAJNOI010000357">
    <property type="protein sequence ID" value="CAF1255056.1"/>
    <property type="molecule type" value="Genomic_DNA"/>
</dbReference>
<dbReference type="EMBL" id="CAJOAZ010001197">
    <property type="protein sequence ID" value="CAF3779504.1"/>
    <property type="molecule type" value="Genomic_DNA"/>
</dbReference>
<accession>A0A815IKF9</accession>
<dbReference type="EMBL" id="CAJOAY010000166">
    <property type="protein sequence ID" value="CAF3567740.1"/>
    <property type="molecule type" value="Genomic_DNA"/>
</dbReference>
<protein>
    <submittedName>
        <fullName evidence="4">Uncharacterized protein</fullName>
    </submittedName>
</protein>
<dbReference type="AlphaFoldDB" id="A0A815IKF9"/>
<reference evidence="4" key="1">
    <citation type="submission" date="2021-02" db="EMBL/GenBank/DDBJ databases">
        <authorList>
            <person name="Nowell W R."/>
        </authorList>
    </citation>
    <scope>NUCLEOTIDE SEQUENCE</scope>
</reference>
<dbReference type="EMBL" id="CAJNON010000067">
    <property type="protein sequence ID" value="CAF0907500.1"/>
    <property type="molecule type" value="Genomic_DNA"/>
</dbReference>
<name>A0A815IKF9_9BILA</name>
<keyword evidence="1" id="KW-0472">Membrane</keyword>
<dbReference type="OrthoDB" id="10009098at2759"/>
<evidence type="ECO:0000313" key="4">
    <source>
        <dbReference type="EMBL" id="CAF1367146.1"/>
    </source>
</evidence>
<organism evidence="4 9">
    <name type="scientific">Adineta steineri</name>
    <dbReference type="NCBI Taxonomy" id="433720"/>
    <lineage>
        <taxon>Eukaryota</taxon>
        <taxon>Metazoa</taxon>
        <taxon>Spiralia</taxon>
        <taxon>Gnathifera</taxon>
        <taxon>Rotifera</taxon>
        <taxon>Eurotatoria</taxon>
        <taxon>Bdelloidea</taxon>
        <taxon>Adinetida</taxon>
        <taxon>Adinetidae</taxon>
        <taxon>Adineta</taxon>
    </lineage>
</organism>
<evidence type="ECO:0000313" key="5">
    <source>
        <dbReference type="EMBL" id="CAF1542552.1"/>
    </source>
</evidence>
<dbReference type="Proteomes" id="UP000663845">
    <property type="component" value="Unassembled WGS sequence"/>
</dbReference>
<evidence type="ECO:0000313" key="2">
    <source>
        <dbReference type="EMBL" id="CAF0907500.1"/>
    </source>
</evidence>
<evidence type="ECO:0000313" key="6">
    <source>
        <dbReference type="EMBL" id="CAF3567740.1"/>
    </source>
</evidence>
<dbReference type="EMBL" id="CAJNOG010000832">
    <property type="protein sequence ID" value="CAF1367146.1"/>
    <property type="molecule type" value="Genomic_DNA"/>
</dbReference>
<keyword evidence="1" id="KW-0812">Transmembrane</keyword>